<comment type="caution">
    <text evidence="1">The sequence shown here is derived from an EMBL/GenBank/DDBJ whole genome shotgun (WGS) entry which is preliminary data.</text>
</comment>
<dbReference type="SUPFAM" id="SSF141694">
    <property type="entry name" value="AF2212/PG0164-like"/>
    <property type="match status" value="1"/>
</dbReference>
<accession>A0ABS4KLC1</accession>
<evidence type="ECO:0008006" key="3">
    <source>
        <dbReference type="Google" id="ProtNLM"/>
    </source>
</evidence>
<reference evidence="1 2" key="1">
    <citation type="submission" date="2021-03" db="EMBL/GenBank/DDBJ databases">
        <title>Genomic Encyclopedia of Type Strains, Phase IV (KMG-IV): sequencing the most valuable type-strain genomes for metagenomic binning, comparative biology and taxonomic classification.</title>
        <authorList>
            <person name="Goeker M."/>
        </authorList>
    </citation>
    <scope>NUCLEOTIDE SEQUENCE [LARGE SCALE GENOMIC DNA]</scope>
    <source>
        <strain evidence="1 2">DSM 27512</strain>
    </source>
</reference>
<dbReference type="Proteomes" id="UP001314903">
    <property type="component" value="Unassembled WGS sequence"/>
</dbReference>
<dbReference type="Pfam" id="PF08922">
    <property type="entry name" value="DUF1905"/>
    <property type="match status" value="1"/>
</dbReference>
<dbReference type="EMBL" id="JAGGLI010000033">
    <property type="protein sequence ID" value="MBP2028587.1"/>
    <property type="molecule type" value="Genomic_DNA"/>
</dbReference>
<sequence>MMDFKAEVLKIKDWKIIRLPEAISQRLSSRGMVMAEITISKLKFEVPLEPDGMGGHWFRLNESLCEQLDLQSSNTISLSITPLDTWVNPEIPKDLSEALDSSKVRNLWDSLTPKARWEWIRWIRFTENPQTRQKRIKTACSMLESGKKRPCCFDHSRCTETYVSKQGILMTEFSE</sequence>
<organism evidence="1 2">
    <name type="scientific">Acetoanaerobium pronyense</name>
    <dbReference type="NCBI Taxonomy" id="1482736"/>
    <lineage>
        <taxon>Bacteria</taxon>
        <taxon>Bacillati</taxon>
        <taxon>Bacillota</taxon>
        <taxon>Clostridia</taxon>
        <taxon>Peptostreptococcales</taxon>
        <taxon>Filifactoraceae</taxon>
        <taxon>Acetoanaerobium</taxon>
    </lineage>
</organism>
<dbReference type="InterPro" id="IPR037079">
    <property type="entry name" value="AF2212/PG0164-like_sf"/>
</dbReference>
<name>A0ABS4KLC1_9FIRM</name>
<dbReference type="Gene3D" id="2.40.30.100">
    <property type="entry name" value="AF2212/PG0164-like"/>
    <property type="match status" value="1"/>
</dbReference>
<evidence type="ECO:0000313" key="1">
    <source>
        <dbReference type="EMBL" id="MBP2028587.1"/>
    </source>
</evidence>
<evidence type="ECO:0000313" key="2">
    <source>
        <dbReference type="Proteomes" id="UP001314903"/>
    </source>
</evidence>
<protein>
    <recommendedName>
        <fullName evidence="3">Bacteriocin-protection, YdeI or OmpD-Associated</fullName>
    </recommendedName>
</protein>
<gene>
    <name evidence="1" type="ORF">J2Z35_002417</name>
</gene>
<keyword evidence="2" id="KW-1185">Reference proteome</keyword>
<proteinExistence type="predicted"/>
<dbReference type="Pfam" id="PF13376">
    <property type="entry name" value="OmdA"/>
    <property type="match status" value="1"/>
</dbReference>
<dbReference type="InterPro" id="IPR015018">
    <property type="entry name" value="DUF1905"/>
</dbReference>
<dbReference type="RefSeq" id="WP_209661637.1">
    <property type="nucleotide sequence ID" value="NZ_JAGGLI010000033.1"/>
</dbReference>